<dbReference type="Gene3D" id="3.40.50.150">
    <property type="entry name" value="Vaccinia Virus protein VP39"/>
    <property type="match status" value="1"/>
</dbReference>
<evidence type="ECO:0000313" key="1">
    <source>
        <dbReference type="EMBL" id="WNQ09661.1"/>
    </source>
</evidence>
<keyword evidence="2" id="KW-1185">Reference proteome</keyword>
<sequence length="326" mass="38507">MKIELCLPDDRKVEYINHISNYLMRTQKECNTNINHRYFQITNEYLNEIRLCLGEIIFPDANEESIKSFSGDSKALKYLNITEAYRLIRYQYSRYSQHKQSYTDGVYSSFIAEILRYMHRNIEKSISILDAGSGPSRLAYELSSIFTNSKIDLIDYSIFNLFFAWKLICSGEDVRIPYRIFRDIWEVGEDYSDTEVMTITSKANNNIFFKVNDLNDIQWDNEDGFYDLIVSNHALNLTVNPKRVSEKLIDVTRQDGFILISDLLGWKENRPISRRDFPDGAEMLNYFKLNKRVRVVDYFSGGPYLEEVSAERYNFYKNHLIILQKR</sequence>
<dbReference type="InterPro" id="IPR029063">
    <property type="entry name" value="SAM-dependent_MTases_sf"/>
</dbReference>
<protein>
    <submittedName>
        <fullName evidence="1">Uncharacterized protein</fullName>
    </submittedName>
</protein>
<organism evidence="1 2">
    <name type="scientific">Paenibacillus aurantius</name>
    <dbReference type="NCBI Taxonomy" id="2918900"/>
    <lineage>
        <taxon>Bacteria</taxon>
        <taxon>Bacillati</taxon>
        <taxon>Bacillota</taxon>
        <taxon>Bacilli</taxon>
        <taxon>Bacillales</taxon>
        <taxon>Paenibacillaceae</taxon>
        <taxon>Paenibacillus</taxon>
    </lineage>
</organism>
<dbReference type="SUPFAM" id="SSF53335">
    <property type="entry name" value="S-adenosyl-L-methionine-dependent methyltransferases"/>
    <property type="match status" value="1"/>
</dbReference>
<evidence type="ECO:0000313" key="2">
    <source>
        <dbReference type="Proteomes" id="UP001305702"/>
    </source>
</evidence>
<dbReference type="AlphaFoldDB" id="A0AA96LCM9"/>
<proteinExistence type="predicted"/>
<dbReference type="KEGG" id="paun:MJA45_18775"/>
<accession>A0AA96LCM9</accession>
<dbReference type="RefSeq" id="WP_315603434.1">
    <property type="nucleotide sequence ID" value="NZ_CP130318.1"/>
</dbReference>
<reference evidence="1 2" key="1">
    <citation type="submission" date="2022-02" db="EMBL/GenBank/DDBJ databases">
        <title>Paenibacillus sp. MBLB1776 Whole Genome Shotgun Sequencing.</title>
        <authorList>
            <person name="Hwang C.Y."/>
            <person name="Cho E.-S."/>
            <person name="Seo M.-J."/>
        </authorList>
    </citation>
    <scope>NUCLEOTIDE SEQUENCE [LARGE SCALE GENOMIC DNA]</scope>
    <source>
        <strain evidence="1 2">MBLB1776</strain>
    </source>
</reference>
<dbReference type="Proteomes" id="UP001305702">
    <property type="component" value="Chromosome"/>
</dbReference>
<gene>
    <name evidence="1" type="ORF">MJA45_18775</name>
</gene>
<name>A0AA96LCM9_9BACL</name>
<dbReference type="EMBL" id="CP130318">
    <property type="protein sequence ID" value="WNQ09661.1"/>
    <property type="molecule type" value="Genomic_DNA"/>
</dbReference>
<dbReference type="Pfam" id="PF13489">
    <property type="entry name" value="Methyltransf_23"/>
    <property type="match status" value="1"/>
</dbReference>